<protein>
    <submittedName>
        <fullName evidence="1">Uncharacterized protein</fullName>
    </submittedName>
</protein>
<sequence length="599" mass="69066">MAYGKEIRIAIMGATGSGKTTFINCASGSDFAIGKGLESCTSEIQTSKPFRLNGRIISLIDTPGFDDTSRKDTDILKLIAAYLQNTYEQGAKLAGVIYMHRISDFRMGGTSKRNFAMFRELCGESNLKSVLLVSNMWSEVKRELGEAREAELAGKDKFFKPVLEKGARMLRHDGTQASAHTILRHLINQQPATLRIQDELVNQHKDIAHTAAGVELTRALQYQADLHSEELSNLKAEMEKALTAKDEETREELREEVEKKHQEIMMIQRDAQQLAAEYAAEKAKLDAKIFEMEDIHRKQVEALEALHDEVSAVQQQMEEKQEGYARKERELLAAKQIEDEERARVLEEGKRAKEREEEDNRRRLQLLQEEVIRARNEMRQAEEARAEDARRDRERAEQGAAEQERQMQLAEEQRAAKAKEEEEHRQRLRDEIARMQREVEQAKLEQGRKDQEMAALKRAAEEARARLLEKQKEAKDREDEEFRKRLQEEVSRHKQTEDARRARFVKEEEARRARLAKEGEARRARLVKEEKARKEAKNQKQRESQEELAKARREVEQAKAAQARTEVEQERASDDVLRSQSLPGPFGLISSIVGWFRGS</sequence>
<proteinExistence type="predicted"/>
<dbReference type="Proteomes" id="UP000790709">
    <property type="component" value="Unassembled WGS sequence"/>
</dbReference>
<reference evidence="1" key="1">
    <citation type="journal article" date="2021" name="New Phytol.">
        <title>Evolutionary innovations through gain and loss of genes in the ectomycorrhizal Boletales.</title>
        <authorList>
            <person name="Wu G."/>
            <person name="Miyauchi S."/>
            <person name="Morin E."/>
            <person name="Kuo A."/>
            <person name="Drula E."/>
            <person name="Varga T."/>
            <person name="Kohler A."/>
            <person name="Feng B."/>
            <person name="Cao Y."/>
            <person name="Lipzen A."/>
            <person name="Daum C."/>
            <person name="Hundley H."/>
            <person name="Pangilinan J."/>
            <person name="Johnson J."/>
            <person name="Barry K."/>
            <person name="LaButti K."/>
            <person name="Ng V."/>
            <person name="Ahrendt S."/>
            <person name="Min B."/>
            <person name="Choi I.G."/>
            <person name="Park H."/>
            <person name="Plett J.M."/>
            <person name="Magnuson J."/>
            <person name="Spatafora J.W."/>
            <person name="Nagy L.G."/>
            <person name="Henrissat B."/>
            <person name="Grigoriev I.V."/>
            <person name="Yang Z.L."/>
            <person name="Xu J."/>
            <person name="Martin F.M."/>
        </authorList>
    </citation>
    <scope>NUCLEOTIDE SEQUENCE</scope>
    <source>
        <strain evidence="1">KUC20120723A-06</strain>
    </source>
</reference>
<comment type="caution">
    <text evidence="1">The sequence shown here is derived from an EMBL/GenBank/DDBJ whole genome shotgun (WGS) entry which is preliminary data.</text>
</comment>
<dbReference type="EMBL" id="MU266429">
    <property type="protein sequence ID" value="KAH7924248.1"/>
    <property type="molecule type" value="Genomic_DNA"/>
</dbReference>
<evidence type="ECO:0000313" key="2">
    <source>
        <dbReference type="Proteomes" id="UP000790709"/>
    </source>
</evidence>
<keyword evidence="2" id="KW-1185">Reference proteome</keyword>
<evidence type="ECO:0000313" key="1">
    <source>
        <dbReference type="EMBL" id="KAH7924248.1"/>
    </source>
</evidence>
<name>A0ACB8BI83_9AGAM</name>
<gene>
    <name evidence="1" type="ORF">BV22DRAFT_520655</name>
</gene>
<organism evidence="1 2">
    <name type="scientific">Leucogyrophana mollusca</name>
    <dbReference type="NCBI Taxonomy" id="85980"/>
    <lineage>
        <taxon>Eukaryota</taxon>
        <taxon>Fungi</taxon>
        <taxon>Dikarya</taxon>
        <taxon>Basidiomycota</taxon>
        <taxon>Agaricomycotina</taxon>
        <taxon>Agaricomycetes</taxon>
        <taxon>Agaricomycetidae</taxon>
        <taxon>Boletales</taxon>
        <taxon>Boletales incertae sedis</taxon>
        <taxon>Leucogyrophana</taxon>
    </lineage>
</organism>
<accession>A0ACB8BI83</accession>